<comment type="caution">
    <text evidence="2">The sequence shown here is derived from an EMBL/GenBank/DDBJ whole genome shotgun (WGS) entry which is preliminary data.</text>
</comment>
<feature type="region of interest" description="Disordered" evidence="1">
    <location>
        <begin position="111"/>
        <end position="158"/>
    </location>
</feature>
<gene>
    <name evidence="2" type="ORF">A4X06_0g5558</name>
</gene>
<sequence length="551" mass="57776">MPVVVTLFRSGRTEGQPFTLDENNFAAKLMAGPPYQRSAAAYVFLHQDLPHISPISDKHDIFLNGRHLFSRHPLDSARLHNDDSIQIHTHPPFSFEEEHLIAVELDATIPPISARSPSPSPLPAPHSTSSTSAPTAPSFSSAQGHIAPSSHSRDCSLDDTAPPTFSYAAFVTPRPCSAPSISLTPSTPNMPSPGLGNTSGLTAVPAAISPASSSGPSSSSGLTSVLASNSSAASSSIILTTPAERFCAPTSHTSRPEYREPSTPSPHAQTTAACTQPCTTSLSYSAHAMVVSSSTSSTTLADSGSTSALDGALQSAVNETTDAIGGGRPTFHIGRYGGQRDVQHIPTNHARHSSVSDATRARTAEIAVGRVRTAWLEARQVGTVAALKSANTALSRIRDAWICARRVLPLVVAEPVPASTHSAIDSTTVDTANCVGPSRQPSPTSFSSLGSPTAALPPVIEQMSHQSDAKPSWSSNRFQHFYSFLPAVSLPMLFAPPAICAPPAIPPSASCLLFAPFFHHIPRPPGLHFLAPIFQTSACSLPATVRTPSYP</sequence>
<evidence type="ECO:0000313" key="2">
    <source>
        <dbReference type="EMBL" id="KAE8245596.1"/>
    </source>
</evidence>
<dbReference type="AlphaFoldDB" id="A0A8X7SW61"/>
<proteinExistence type="predicted"/>
<feature type="compositionally biased region" description="Low complexity" evidence="1">
    <location>
        <begin position="125"/>
        <end position="142"/>
    </location>
</feature>
<evidence type="ECO:0000313" key="3">
    <source>
        <dbReference type="Proteomes" id="UP000077684"/>
    </source>
</evidence>
<name>A0A8X7SW61_9BASI</name>
<reference evidence="2" key="1">
    <citation type="submission" date="2016-04" db="EMBL/GenBank/DDBJ databases">
        <authorList>
            <person name="Nguyen H.D."/>
            <person name="Samba Siva P."/>
            <person name="Cullis J."/>
            <person name="Levesque C.A."/>
            <person name="Hambleton S."/>
        </authorList>
    </citation>
    <scope>NUCLEOTIDE SEQUENCE</scope>
    <source>
        <strain evidence="2">DAOMC 236426</strain>
    </source>
</reference>
<protein>
    <recommendedName>
        <fullName evidence="4">FHA domain-containing protein</fullName>
    </recommendedName>
</protein>
<dbReference type="Proteomes" id="UP000077684">
    <property type="component" value="Unassembled WGS sequence"/>
</dbReference>
<reference evidence="2" key="2">
    <citation type="journal article" date="2019" name="IMA Fungus">
        <title>Genome sequencing and comparison of five Tilletia species to identify candidate genes for the detection of regulated species infecting wheat.</title>
        <authorList>
            <person name="Nguyen H.D.T."/>
            <person name="Sultana T."/>
            <person name="Kesanakurti P."/>
            <person name="Hambleton S."/>
        </authorList>
    </citation>
    <scope>NUCLEOTIDE SEQUENCE</scope>
    <source>
        <strain evidence="2">DAOMC 236426</strain>
    </source>
</reference>
<feature type="region of interest" description="Disordered" evidence="1">
    <location>
        <begin position="246"/>
        <end position="272"/>
    </location>
</feature>
<accession>A0A8X7SW61</accession>
<evidence type="ECO:0000256" key="1">
    <source>
        <dbReference type="SAM" id="MobiDB-lite"/>
    </source>
</evidence>
<organism evidence="2 3">
    <name type="scientific">Tilletia controversa</name>
    <name type="common">dwarf bunt fungus</name>
    <dbReference type="NCBI Taxonomy" id="13291"/>
    <lineage>
        <taxon>Eukaryota</taxon>
        <taxon>Fungi</taxon>
        <taxon>Dikarya</taxon>
        <taxon>Basidiomycota</taxon>
        <taxon>Ustilaginomycotina</taxon>
        <taxon>Exobasidiomycetes</taxon>
        <taxon>Tilletiales</taxon>
        <taxon>Tilletiaceae</taxon>
        <taxon>Tilletia</taxon>
    </lineage>
</organism>
<keyword evidence="3" id="KW-1185">Reference proteome</keyword>
<dbReference type="EMBL" id="LWDE02000699">
    <property type="protein sequence ID" value="KAE8245596.1"/>
    <property type="molecule type" value="Genomic_DNA"/>
</dbReference>
<evidence type="ECO:0008006" key="4">
    <source>
        <dbReference type="Google" id="ProtNLM"/>
    </source>
</evidence>